<feature type="compositionally biased region" description="Basic and acidic residues" evidence="1">
    <location>
        <begin position="341"/>
        <end position="354"/>
    </location>
</feature>
<feature type="transmembrane region" description="Helical" evidence="2">
    <location>
        <begin position="26"/>
        <end position="45"/>
    </location>
</feature>
<comment type="caution">
    <text evidence="3">The sequence shown here is derived from an EMBL/GenBank/DDBJ whole genome shotgun (WGS) entry which is preliminary data.</text>
</comment>
<feature type="transmembrane region" description="Helical" evidence="2">
    <location>
        <begin position="176"/>
        <end position="196"/>
    </location>
</feature>
<gene>
    <name evidence="3" type="ORF">ACFSE1_16730</name>
</gene>
<dbReference type="NCBIfam" id="TIGR04370">
    <property type="entry name" value="glyco_rpt_poly"/>
    <property type="match status" value="1"/>
</dbReference>
<proteinExistence type="predicted"/>
<keyword evidence="2" id="KW-1133">Transmembrane helix</keyword>
<keyword evidence="2" id="KW-0472">Membrane</keyword>
<sequence>MPLFFSLLIGCFGLFAYWRTQCWSHPAVIFALFWCFMTCMPQLFVPQIDVPLMPTLYIMSAAIIYGAPAFTQDWSGPIAEARRRSASHNVKQYNLLIIVFGFCQIATLSVTLGNLNAQGFPLARALIDPIGTGCEYLALRYSGNFTPNVFSQTATILNYFCAILAGFLLPRIRNILVQLAVLTFALLPSLVFMIMYADKGTLFLAAAFMFGATLVERHSFGKTYLLTPRTVAAGVVLVILLIPAVAISLLNRTTVGACSETGRSAEVVEGLASALITRSQAPDIGLNGDSPVSDQPAEPEIAIQSPVVPNEEAALKDSSETNKPAESQIAIQSPVAPNEEAALKDSSETNKPAESEIAIQSPVVPNEEAAHKDSSETNKPAESKVEILSPSVPNEEGSQASSSPSGLGNYVRSYAFGHFFAFTHWLEAYYNEKPSSYIDPNHRTWGFWTFMAIGRIMNPGYELPPGYFTEYYRVDGLIMSNIYTLYRGLIYDFGIVGSLIFMGLFGWVSSAAYRQLLEYKNAPASQAFFILLIGFIYTSYIISLLVWKSAWLVTAIVWAALAGKSFATRRFPKRNQPEKRV</sequence>
<dbReference type="RefSeq" id="WP_377403798.1">
    <property type="nucleotide sequence ID" value="NZ_JBHUEQ010000029.1"/>
</dbReference>
<reference evidence="4" key="1">
    <citation type="journal article" date="2019" name="Int. J. Syst. Evol. Microbiol.">
        <title>The Global Catalogue of Microorganisms (GCM) 10K type strain sequencing project: providing services to taxonomists for standard genome sequencing and annotation.</title>
        <authorList>
            <consortium name="The Broad Institute Genomics Platform"/>
            <consortium name="The Broad Institute Genome Sequencing Center for Infectious Disease"/>
            <person name="Wu L."/>
            <person name="Ma J."/>
        </authorList>
    </citation>
    <scope>NUCLEOTIDE SEQUENCE [LARGE SCALE GENOMIC DNA]</scope>
    <source>
        <strain evidence="4">CG52</strain>
    </source>
</reference>
<feature type="compositionally biased region" description="Basic and acidic residues" evidence="1">
    <location>
        <begin position="368"/>
        <end position="385"/>
    </location>
</feature>
<name>A0ABW4M9H0_9HYPH</name>
<feature type="transmembrane region" description="Helical" evidence="2">
    <location>
        <begin position="149"/>
        <end position="169"/>
    </location>
</feature>
<evidence type="ECO:0000256" key="1">
    <source>
        <dbReference type="SAM" id="MobiDB-lite"/>
    </source>
</evidence>
<feature type="transmembrane region" description="Helical" evidence="2">
    <location>
        <begin position="93"/>
        <end position="112"/>
    </location>
</feature>
<accession>A0ABW4M9H0</accession>
<feature type="transmembrane region" description="Helical" evidence="2">
    <location>
        <begin position="525"/>
        <end position="543"/>
    </location>
</feature>
<protein>
    <submittedName>
        <fullName evidence="3">Oligosaccharide repeat unit polymerase</fullName>
    </submittedName>
</protein>
<organism evidence="3 4">
    <name type="scientific">Rhizobium helianthi</name>
    <dbReference type="NCBI Taxonomy" id="1132695"/>
    <lineage>
        <taxon>Bacteria</taxon>
        <taxon>Pseudomonadati</taxon>
        <taxon>Pseudomonadota</taxon>
        <taxon>Alphaproteobacteria</taxon>
        <taxon>Hyphomicrobiales</taxon>
        <taxon>Rhizobiaceae</taxon>
        <taxon>Rhizobium/Agrobacterium group</taxon>
        <taxon>Rhizobium</taxon>
    </lineage>
</organism>
<feature type="compositionally biased region" description="Polar residues" evidence="1">
    <location>
        <begin position="321"/>
        <end position="331"/>
    </location>
</feature>
<dbReference type="Proteomes" id="UP001597322">
    <property type="component" value="Unassembled WGS sequence"/>
</dbReference>
<feature type="transmembrane region" description="Helical" evidence="2">
    <location>
        <begin position="489"/>
        <end position="513"/>
    </location>
</feature>
<dbReference type="EMBL" id="JBHUEQ010000029">
    <property type="protein sequence ID" value="MFD1747120.1"/>
    <property type="molecule type" value="Genomic_DNA"/>
</dbReference>
<keyword evidence="2" id="KW-0812">Transmembrane</keyword>
<evidence type="ECO:0000313" key="3">
    <source>
        <dbReference type="EMBL" id="MFD1747120.1"/>
    </source>
</evidence>
<feature type="region of interest" description="Disordered" evidence="1">
    <location>
        <begin position="282"/>
        <end position="385"/>
    </location>
</feature>
<evidence type="ECO:0000313" key="4">
    <source>
        <dbReference type="Proteomes" id="UP001597322"/>
    </source>
</evidence>
<feature type="transmembrane region" description="Helical" evidence="2">
    <location>
        <begin position="231"/>
        <end position="250"/>
    </location>
</feature>
<evidence type="ECO:0000256" key="2">
    <source>
        <dbReference type="SAM" id="Phobius"/>
    </source>
</evidence>
<keyword evidence="4" id="KW-1185">Reference proteome</keyword>